<feature type="binding site" evidence="10 11">
    <location>
        <begin position="524"/>
        <end position="525"/>
    </location>
    <ligand>
        <name>5-methyltetrahydropteroyltri-L-glutamate</name>
        <dbReference type="ChEBI" id="CHEBI:58207"/>
    </ligand>
</feature>
<feature type="binding site" evidence="11">
    <location>
        <position position="19"/>
    </location>
    <ligand>
        <name>5-methyltetrahydropteroyltri-L-glutamate</name>
        <dbReference type="ChEBI" id="CHEBI:58207"/>
    </ligand>
</feature>
<dbReference type="NCBIfam" id="TIGR01371">
    <property type="entry name" value="met_syn_B12ind"/>
    <property type="match status" value="1"/>
</dbReference>
<evidence type="ECO:0000256" key="3">
    <source>
        <dbReference type="ARBA" id="ARBA00009553"/>
    </source>
</evidence>
<dbReference type="RefSeq" id="WP_006004941.1">
    <property type="nucleotide sequence ID" value="NZ_BAET01000014.1"/>
</dbReference>
<comment type="catalytic activity">
    <reaction evidence="10">
        <text>5-methyltetrahydropteroyltri-L-glutamate + L-homocysteine = tetrahydropteroyltri-L-glutamate + L-methionine</text>
        <dbReference type="Rhea" id="RHEA:21196"/>
        <dbReference type="ChEBI" id="CHEBI:57844"/>
        <dbReference type="ChEBI" id="CHEBI:58140"/>
        <dbReference type="ChEBI" id="CHEBI:58199"/>
        <dbReference type="ChEBI" id="CHEBI:58207"/>
        <dbReference type="EC" id="2.1.1.14"/>
    </reaction>
</comment>
<feature type="binding site" evidence="10 11">
    <location>
        <position position="570"/>
    </location>
    <ligand>
        <name>5-methyltetrahydropteroyltri-L-glutamate</name>
        <dbReference type="ChEBI" id="CHEBI:58207"/>
    </ligand>
</feature>
<gene>
    <name evidence="10 16" type="primary">metE</name>
    <name evidence="16" type="ORF">GPUN_1520</name>
</gene>
<organism evidence="16 17">
    <name type="scientific">Glaciecola punicea ACAM 611</name>
    <dbReference type="NCBI Taxonomy" id="1121923"/>
    <lineage>
        <taxon>Bacteria</taxon>
        <taxon>Pseudomonadati</taxon>
        <taxon>Pseudomonadota</taxon>
        <taxon>Gammaproteobacteria</taxon>
        <taxon>Alteromonadales</taxon>
        <taxon>Alteromonadaceae</taxon>
        <taxon>Glaciecola</taxon>
    </lineage>
</organism>
<feature type="binding site" evidence="11">
    <location>
        <position position="122"/>
    </location>
    <ligand>
        <name>5-methyltetrahydropteroyltri-L-glutamate</name>
        <dbReference type="ChEBI" id="CHEBI:58207"/>
    </ligand>
</feature>
<feature type="binding site" evidence="10 11">
    <location>
        <position position="608"/>
    </location>
    <ligand>
        <name>L-homocysteine</name>
        <dbReference type="ChEBI" id="CHEBI:58199"/>
    </ligand>
</feature>
<feature type="binding site" evidence="10">
    <location>
        <position position="674"/>
    </location>
    <ligand>
        <name>Zn(2+)</name>
        <dbReference type="ChEBI" id="CHEBI:29105"/>
        <note>catalytic</note>
    </ligand>
</feature>
<evidence type="ECO:0000259" key="14">
    <source>
        <dbReference type="Pfam" id="PF01717"/>
    </source>
</evidence>
<feature type="domain" description="Cobalamin-independent methionine synthase MetE C-terminal/archaeal" evidence="14">
    <location>
        <begin position="436"/>
        <end position="757"/>
    </location>
</feature>
<dbReference type="CDD" id="cd03311">
    <property type="entry name" value="CIMS_C_terminal_like"/>
    <property type="match status" value="1"/>
</dbReference>
<name>H5TBG3_9ALTE</name>
<evidence type="ECO:0000256" key="13">
    <source>
        <dbReference type="PIRSR" id="PIRSR000382-3"/>
    </source>
</evidence>
<evidence type="ECO:0000259" key="15">
    <source>
        <dbReference type="Pfam" id="PF08267"/>
    </source>
</evidence>
<dbReference type="AlphaFoldDB" id="H5TBG3"/>
<feature type="binding site" evidence="10">
    <location>
        <position position="614"/>
    </location>
    <ligand>
        <name>5-methyltetrahydropteroyltri-L-glutamate</name>
        <dbReference type="ChEBI" id="CHEBI:58207"/>
    </ligand>
</feature>
<keyword evidence="7 10" id="KW-0479">Metal-binding</keyword>
<dbReference type="InterPro" id="IPR013215">
    <property type="entry name" value="Cbl-indep_Met_Synth_N"/>
</dbReference>
<comment type="similarity">
    <text evidence="3 10">Belongs to the vitamin-B12 independent methionine synthase family.</text>
</comment>
<evidence type="ECO:0000256" key="9">
    <source>
        <dbReference type="ARBA" id="ARBA00023167"/>
    </source>
</evidence>
<feature type="binding site" evidence="10">
    <location>
        <position position="735"/>
    </location>
    <ligand>
        <name>Zn(2+)</name>
        <dbReference type="ChEBI" id="CHEBI:29105"/>
        <note>catalytic</note>
    </ligand>
</feature>
<reference evidence="16 17" key="2">
    <citation type="journal article" date="2017" name="Antonie Van Leeuwenhoek">
        <title>Rhizobium rhizosphaerae sp. nov., a novel species isolated from rice rhizosphere.</title>
        <authorList>
            <person name="Zhao J.J."/>
            <person name="Zhang J."/>
            <person name="Zhang R.J."/>
            <person name="Zhang C.W."/>
            <person name="Yin H.Q."/>
            <person name="Zhang X.X."/>
        </authorList>
    </citation>
    <scope>NUCLEOTIDE SEQUENCE [LARGE SCALE GENOMIC DNA]</scope>
    <source>
        <strain evidence="16 17">ACAM 611</strain>
    </source>
</reference>
<feature type="binding site" evidence="12">
    <location>
        <position position="674"/>
    </location>
    <ligand>
        <name>Zn(2+)</name>
        <dbReference type="ChEBI" id="CHEBI:29105"/>
        <label>1</label>
        <note>catalytic</note>
    </ligand>
</feature>
<keyword evidence="4 10" id="KW-0489">Methyltransferase</keyword>
<keyword evidence="6 10" id="KW-0808">Transferase</keyword>
<feature type="binding site" evidence="12">
    <location>
        <position position="652"/>
    </location>
    <ligand>
        <name>Zn(2+)</name>
        <dbReference type="ChEBI" id="CHEBI:29105"/>
        <label>1</label>
        <note>catalytic</note>
    </ligand>
</feature>
<keyword evidence="5 10" id="KW-0028">Amino-acid biosynthesis</keyword>
<dbReference type="InterPro" id="IPR006276">
    <property type="entry name" value="Cobalamin-indep_Met_synthase"/>
</dbReference>
<dbReference type="CDD" id="cd03312">
    <property type="entry name" value="CIMS_N_terminal_like"/>
    <property type="match status" value="1"/>
</dbReference>
<evidence type="ECO:0000256" key="2">
    <source>
        <dbReference type="ARBA" id="ARBA00004681"/>
    </source>
</evidence>
<dbReference type="NCBIfam" id="NF003556">
    <property type="entry name" value="PRK05222.1"/>
    <property type="match status" value="1"/>
</dbReference>
<feature type="active site" description="Proton donor" evidence="10 13">
    <location>
        <position position="703"/>
    </location>
</feature>
<protein>
    <recommendedName>
        <fullName evidence="10">5-methyltetrahydropteroyltriglutamate--homocysteine methyltransferase</fullName>
        <ecNumber evidence="10">2.1.1.14</ecNumber>
    </recommendedName>
    <alternativeName>
        <fullName evidence="10">Cobalamin-independent methionine synthase</fullName>
    </alternativeName>
    <alternativeName>
        <fullName evidence="10">Methionine synthase, vitamin-B12 independent isozyme</fullName>
    </alternativeName>
</protein>
<proteinExistence type="inferred from homology"/>
<dbReference type="GO" id="GO:0032259">
    <property type="term" value="P:methylation"/>
    <property type="evidence" value="ECO:0007669"/>
    <property type="project" value="UniProtKB-KW"/>
</dbReference>
<dbReference type="Proteomes" id="UP000053586">
    <property type="component" value="Unassembled WGS sequence"/>
</dbReference>
<evidence type="ECO:0000256" key="6">
    <source>
        <dbReference type="ARBA" id="ARBA00022679"/>
    </source>
</evidence>
<dbReference type="HAMAP" id="MF_00172">
    <property type="entry name" value="Meth_synth"/>
    <property type="match status" value="1"/>
</dbReference>
<dbReference type="OrthoDB" id="244285at2"/>
<evidence type="ECO:0000313" key="17">
    <source>
        <dbReference type="Proteomes" id="UP000053586"/>
    </source>
</evidence>
<comment type="function">
    <text evidence="1 10">Catalyzes the transfer of a methyl group from 5-methyltetrahydrofolate to homocysteine resulting in methionine formation.</text>
</comment>
<feature type="domain" description="Cobalamin-independent methionine synthase MetE N-terminal" evidence="15">
    <location>
        <begin position="3"/>
        <end position="314"/>
    </location>
</feature>
<dbReference type="STRING" id="56804.BAE46_10050"/>
<accession>H5TBG3</accession>
<feature type="binding site" evidence="10 11">
    <location>
        <begin position="440"/>
        <end position="442"/>
    </location>
    <ligand>
        <name>L-methionine</name>
        <dbReference type="ChEBI" id="CHEBI:57844"/>
    </ligand>
</feature>
<sequence length="762" mass="86034">MAKTHNLGYPRIGKNRDLKRSLEAYWNNDIAEQTLNEQVQTLREQHYQTFTHLDFAQAGDFSLYDHVLDTSFLFGNAPARAKRENNNESYLDSYFRIARGRSSKRDCCPTHAGEMTKWFDTNYHYIVPEFSKTTTFKLYADTLLSEVKQLQARGLDVKPVVIGPLTYLYLGKSLDDTNKLDLIDSLLVAYKNLLHTLAENGVKWVQLDEPALVTELNADWLSAYQHAYDTLQNSGVKILLASYFGSLADNLKVVTKLPVDGVHIDATRAKHEVAILAKALNDSQVLSVGIIDGRNIWRTDFTEALTLLNPIAQLKQDKLWLAPSCSLLHCPVDLNAEQNIHPEILPWLAFAEQKLIELEILSKALHTSSQTDQDSVQAALAQNKRAIDQRKQSSLSTNKLVQRALTNIKNEWLHRSDDYATRIAQQQKSLKLPLYPTTTIGSFPQTSQIRKTRQAFIRKEITQQQYEDALKENIAYCIEQQEQVGLDVLVHGEAERNDMVEYFAGHLNGMLTTAYGWVQSYGSRCVKPPIIYGDVSRSNDITVAWTQYAQSLTQKPVKGMLTGPVTILNWSFVRDDQPRSLTTQQIALAVRGEVQALEAAGTGIIQIDEAALREGLPLKQSQWPEYLRWAVDAFKLCSSGVRRDTQIHTHMCYSQFNDILPDIQRMDADVITIETSRSNMKLLDAFNAFNYQNDIGPGVYDIHSPNVPEVESITNLITQAASKIPAQRLWINPDCGLKTRDWAEVRPALTNLVAAAKALRAQ</sequence>
<feature type="binding site" evidence="10">
    <location>
        <position position="493"/>
    </location>
    <ligand>
        <name>L-homocysteine</name>
        <dbReference type="ChEBI" id="CHEBI:58199"/>
    </ligand>
</feature>
<evidence type="ECO:0000256" key="12">
    <source>
        <dbReference type="PIRSR" id="PIRSR000382-2"/>
    </source>
</evidence>
<evidence type="ECO:0000256" key="8">
    <source>
        <dbReference type="ARBA" id="ARBA00022833"/>
    </source>
</evidence>
<dbReference type="EMBL" id="BAET01000014">
    <property type="protein sequence ID" value="GAB55640.1"/>
    <property type="molecule type" value="Genomic_DNA"/>
</dbReference>
<dbReference type="eggNOG" id="COG0620">
    <property type="taxonomic scope" value="Bacteria"/>
</dbReference>
<dbReference type="SUPFAM" id="SSF51726">
    <property type="entry name" value="UROD/MetE-like"/>
    <property type="match status" value="2"/>
</dbReference>
<keyword evidence="9 10" id="KW-0486">Methionine biosynthesis</keyword>
<feature type="binding site" evidence="10">
    <location>
        <position position="652"/>
    </location>
    <ligand>
        <name>Zn(2+)</name>
        <dbReference type="ChEBI" id="CHEBI:29105"/>
        <note>catalytic</note>
    </ligand>
</feature>
<dbReference type="GO" id="GO:0003871">
    <property type="term" value="F:5-methyltetrahydropteroyltriglutamate-homocysteine S-methyltransferase activity"/>
    <property type="evidence" value="ECO:0007669"/>
    <property type="project" value="UniProtKB-UniRule"/>
</dbReference>
<comment type="caution">
    <text evidence="16">The sequence shown here is derived from an EMBL/GenBank/DDBJ whole genome shotgun (WGS) entry which is preliminary data.</text>
</comment>
<reference evidence="16 17" key="1">
    <citation type="journal article" date="2012" name="J. Bacteriol.">
        <title>Genome sequence of proteorhodopsin-containing sea ice bacterium Glaciecola punicea ACAM 611T.</title>
        <authorList>
            <person name="Qin Q.-L."/>
            <person name="Xie B.-B."/>
            <person name="Shu Y.-L."/>
            <person name="Rong J.-C."/>
            <person name="Zhao D.-L."/>
            <person name="Zhang X.-Y."/>
            <person name="Chen X.-L."/>
            <person name="Zhou B.-C."/>
            <person name="Zhanga Y.-Z."/>
        </authorList>
    </citation>
    <scope>NUCLEOTIDE SEQUENCE [LARGE SCALE GENOMIC DNA]</scope>
    <source>
        <strain evidence="16 17">ACAM 611</strain>
    </source>
</reference>
<comment type="cofactor">
    <cofactor evidence="10">
        <name>Zn(2+)</name>
        <dbReference type="ChEBI" id="CHEBI:29105"/>
    </cofactor>
    <text evidence="10">Binds 1 zinc ion per subunit.</text>
</comment>
<evidence type="ECO:0000256" key="4">
    <source>
        <dbReference type="ARBA" id="ARBA00022603"/>
    </source>
</evidence>
<dbReference type="PANTHER" id="PTHR30519">
    <property type="entry name" value="5-METHYLTETRAHYDROPTEROYLTRIGLUTAMATE--HOMOCYSTEINE METHYLTRANSFERASE"/>
    <property type="match status" value="1"/>
</dbReference>
<dbReference type="Gene3D" id="3.20.20.210">
    <property type="match status" value="2"/>
</dbReference>
<feature type="binding site" evidence="12">
    <location>
        <position position="650"/>
    </location>
    <ligand>
        <name>Zn(2+)</name>
        <dbReference type="ChEBI" id="CHEBI:29105"/>
        <label>1</label>
        <note>catalytic</note>
    </ligand>
</feature>
<keyword evidence="8 10" id="KW-0862">Zinc</keyword>
<feature type="binding site" evidence="10">
    <location>
        <position position="117"/>
    </location>
    <ligand>
        <name>5-methyltetrahydropteroyltri-L-glutamate</name>
        <dbReference type="ChEBI" id="CHEBI:58207"/>
    </ligand>
</feature>
<feature type="binding site" evidence="10 11">
    <location>
        <begin position="440"/>
        <end position="442"/>
    </location>
    <ligand>
        <name>L-homocysteine</name>
        <dbReference type="ChEBI" id="CHEBI:58199"/>
    </ligand>
</feature>
<evidence type="ECO:0000313" key="16">
    <source>
        <dbReference type="EMBL" id="GAB55640.1"/>
    </source>
</evidence>
<comment type="caution">
    <text evidence="10">Lacks conserved residue(s) required for the propagation of feature annotation.</text>
</comment>
<comment type="pathway">
    <text evidence="2 10">Amino-acid biosynthesis; L-methionine biosynthesis via de novo pathway; L-methionine from L-homocysteine (MetE route): step 1/1.</text>
</comment>
<evidence type="ECO:0000256" key="11">
    <source>
        <dbReference type="PIRSR" id="PIRSR000382-1"/>
    </source>
</evidence>
<dbReference type="GO" id="GO:0009086">
    <property type="term" value="P:methionine biosynthetic process"/>
    <property type="evidence" value="ECO:0007669"/>
    <property type="project" value="UniProtKB-UniRule"/>
</dbReference>
<dbReference type="Pfam" id="PF08267">
    <property type="entry name" value="Meth_synt_1"/>
    <property type="match status" value="1"/>
</dbReference>
<feature type="binding site" evidence="10 11">
    <location>
        <position position="493"/>
    </location>
    <ligand>
        <name>L-methionine</name>
        <dbReference type="ChEBI" id="CHEBI:57844"/>
    </ligand>
</feature>
<dbReference type="InterPro" id="IPR002629">
    <property type="entry name" value="Met_Synth_C/arc"/>
</dbReference>
<keyword evidence="10" id="KW-0677">Repeat</keyword>
<evidence type="ECO:0000256" key="1">
    <source>
        <dbReference type="ARBA" id="ARBA00002777"/>
    </source>
</evidence>
<comment type="cofactor">
    <cofactor evidence="12">
        <name>Zn(2+)</name>
        <dbReference type="ChEBI" id="CHEBI:29105"/>
    </cofactor>
    <text evidence="12">Binds 2 Zn(2+) ions per subunit.</text>
</comment>
<feature type="binding site" evidence="10">
    <location>
        <position position="650"/>
    </location>
    <ligand>
        <name>Zn(2+)</name>
        <dbReference type="ChEBI" id="CHEBI:29105"/>
        <note>catalytic</note>
    </ligand>
</feature>
<evidence type="ECO:0000256" key="10">
    <source>
        <dbReference type="HAMAP-Rule" id="MF_00172"/>
    </source>
</evidence>
<feature type="binding site" evidence="12">
    <location>
        <position position="735"/>
    </location>
    <ligand>
        <name>Zn(2+)</name>
        <dbReference type="ChEBI" id="CHEBI:29105"/>
        <label>1</label>
        <note>catalytic</note>
    </ligand>
</feature>
<dbReference type="Pfam" id="PF01717">
    <property type="entry name" value="Meth_synt_2"/>
    <property type="match status" value="1"/>
</dbReference>
<keyword evidence="17" id="KW-1185">Reference proteome</keyword>
<dbReference type="UniPathway" id="UPA00051">
    <property type="reaction ID" value="UER00082"/>
</dbReference>
<dbReference type="GO" id="GO:0008270">
    <property type="term" value="F:zinc ion binding"/>
    <property type="evidence" value="ECO:0007669"/>
    <property type="project" value="InterPro"/>
</dbReference>
<dbReference type="InterPro" id="IPR038071">
    <property type="entry name" value="UROD/MetE-like_sf"/>
</dbReference>
<feature type="binding site" evidence="10 11">
    <location>
        <position position="608"/>
    </location>
    <ligand>
        <name>L-methionine</name>
        <dbReference type="ChEBI" id="CHEBI:57844"/>
    </ligand>
</feature>
<evidence type="ECO:0000256" key="5">
    <source>
        <dbReference type="ARBA" id="ARBA00022605"/>
    </source>
</evidence>
<dbReference type="EC" id="2.1.1.14" evidence="10"/>
<evidence type="ECO:0000256" key="7">
    <source>
        <dbReference type="ARBA" id="ARBA00022723"/>
    </source>
</evidence>
<dbReference type="PIRSF" id="PIRSF000382">
    <property type="entry name" value="MeTrfase_B12_ind"/>
    <property type="match status" value="1"/>
</dbReference>